<organism evidence="2 3">
    <name type="scientific">Sitophilus oryzae</name>
    <name type="common">Rice weevil</name>
    <name type="synonym">Curculio oryzae</name>
    <dbReference type="NCBI Taxonomy" id="7048"/>
    <lineage>
        <taxon>Eukaryota</taxon>
        <taxon>Metazoa</taxon>
        <taxon>Ecdysozoa</taxon>
        <taxon>Arthropoda</taxon>
        <taxon>Hexapoda</taxon>
        <taxon>Insecta</taxon>
        <taxon>Pterygota</taxon>
        <taxon>Neoptera</taxon>
        <taxon>Endopterygota</taxon>
        <taxon>Coleoptera</taxon>
        <taxon>Polyphaga</taxon>
        <taxon>Cucujiformia</taxon>
        <taxon>Curculionidae</taxon>
        <taxon>Dryophthorinae</taxon>
        <taxon>Sitophilus</taxon>
    </lineage>
</organism>
<dbReference type="KEGG" id="soy:115891631"/>
<reference evidence="3" key="1">
    <citation type="submission" date="2025-08" db="UniProtKB">
        <authorList>
            <consortium name="RefSeq"/>
        </authorList>
    </citation>
    <scope>IDENTIFICATION</scope>
    <source>
        <tissue evidence="3">Gonads</tissue>
    </source>
</reference>
<evidence type="ECO:0000313" key="3">
    <source>
        <dbReference type="RefSeq" id="XP_030768006.1"/>
    </source>
</evidence>
<dbReference type="RefSeq" id="XP_030768006.1">
    <property type="nucleotide sequence ID" value="XM_030912146.1"/>
</dbReference>
<keyword evidence="2" id="KW-1185">Reference proteome</keyword>
<feature type="compositionally biased region" description="Basic and acidic residues" evidence="1">
    <location>
        <begin position="24"/>
        <end position="34"/>
    </location>
</feature>
<proteinExistence type="predicted"/>
<dbReference type="Proteomes" id="UP000504635">
    <property type="component" value="Unplaced"/>
</dbReference>
<dbReference type="GeneID" id="115891631"/>
<evidence type="ECO:0000313" key="2">
    <source>
        <dbReference type="Proteomes" id="UP000504635"/>
    </source>
</evidence>
<protein>
    <submittedName>
        <fullName evidence="3">Uncharacterized protein LOC115891631</fullName>
    </submittedName>
</protein>
<dbReference type="OrthoDB" id="8191506at2759"/>
<dbReference type="InParanoid" id="A0A6J2YXU6"/>
<gene>
    <name evidence="3" type="primary">LOC115891631</name>
</gene>
<dbReference type="AlphaFoldDB" id="A0A6J2YXU6"/>
<sequence length="192" mass="22060">MSNLKNAEAKKVLKRNTELTIPKNDPKLSKKPVESKTSLKTFLPSKCPSSKSQSVDFRVPEMQSTLKLSKVIDDIVKPRKTSSALDVDKKKLALDEKVSRKVNFPYTKSVYKDLIPLCTKDKKPQTLLVARNPVYQRDPEPVLENYLEPRKVPSHYYLPPFNRQQRNAKDYVSVTNGLNLYKTIQINENHCD</sequence>
<name>A0A6J2YXU6_SITOR</name>
<feature type="region of interest" description="Disordered" evidence="1">
    <location>
        <begin position="1"/>
        <end position="55"/>
    </location>
</feature>
<evidence type="ECO:0000256" key="1">
    <source>
        <dbReference type="SAM" id="MobiDB-lite"/>
    </source>
</evidence>
<feature type="compositionally biased region" description="Basic and acidic residues" evidence="1">
    <location>
        <begin position="7"/>
        <end position="17"/>
    </location>
</feature>
<accession>A0A6J2YXU6</accession>